<protein>
    <submittedName>
        <fullName evidence="1">Uncharacterized protein</fullName>
    </submittedName>
</protein>
<evidence type="ECO:0000313" key="1">
    <source>
        <dbReference type="EMBL" id="CAK5043578.1"/>
    </source>
</evidence>
<dbReference type="Proteomes" id="UP001497535">
    <property type="component" value="Unassembled WGS sequence"/>
</dbReference>
<organism evidence="1 2">
    <name type="scientific">Meloidogyne enterolobii</name>
    <name type="common">Root-knot nematode worm</name>
    <name type="synonym">Meloidogyne mayaguensis</name>
    <dbReference type="NCBI Taxonomy" id="390850"/>
    <lineage>
        <taxon>Eukaryota</taxon>
        <taxon>Metazoa</taxon>
        <taxon>Ecdysozoa</taxon>
        <taxon>Nematoda</taxon>
        <taxon>Chromadorea</taxon>
        <taxon>Rhabditida</taxon>
        <taxon>Tylenchina</taxon>
        <taxon>Tylenchomorpha</taxon>
        <taxon>Tylenchoidea</taxon>
        <taxon>Meloidogynidae</taxon>
        <taxon>Meloidogyninae</taxon>
        <taxon>Meloidogyne</taxon>
    </lineage>
</organism>
<comment type="caution">
    <text evidence="1">The sequence shown here is derived from an EMBL/GenBank/DDBJ whole genome shotgun (WGS) entry which is preliminary data.</text>
</comment>
<proteinExistence type="predicted"/>
<keyword evidence="2" id="KW-1185">Reference proteome</keyword>
<reference evidence="1" key="1">
    <citation type="submission" date="2023-11" db="EMBL/GenBank/DDBJ databases">
        <authorList>
            <person name="Poullet M."/>
        </authorList>
    </citation>
    <scope>NUCLEOTIDE SEQUENCE</scope>
    <source>
        <strain evidence="1">E1834</strain>
    </source>
</reference>
<evidence type="ECO:0000313" key="2">
    <source>
        <dbReference type="Proteomes" id="UP001497535"/>
    </source>
</evidence>
<dbReference type="EMBL" id="CAVMJV010000011">
    <property type="protein sequence ID" value="CAK5043578.1"/>
    <property type="molecule type" value="Genomic_DNA"/>
</dbReference>
<name>A0ACB0YEI7_MELEN</name>
<sequence length="86" mass="10248">MSFQPLHTNLNKIGRSTSTSINFFPPRPSPFQSHTKKVVSLLYHFCAIFYIITHTHTQLFFTLISRFWIFFVCAFYLYFFIKTSLL</sequence>
<gene>
    <name evidence="1" type="ORF">MENTE1834_LOCUS11173</name>
</gene>
<accession>A0ACB0YEI7</accession>